<dbReference type="SUPFAM" id="SSF52540">
    <property type="entry name" value="P-loop containing nucleoside triphosphate hydrolases"/>
    <property type="match status" value="1"/>
</dbReference>
<evidence type="ECO:0000256" key="9">
    <source>
        <dbReference type="SAM" id="Phobius"/>
    </source>
</evidence>
<dbReference type="Pfam" id="PF00664">
    <property type="entry name" value="ABC_membrane"/>
    <property type="match status" value="1"/>
</dbReference>
<evidence type="ECO:0000256" key="3">
    <source>
        <dbReference type="ARBA" id="ARBA00022475"/>
    </source>
</evidence>
<dbReference type="GO" id="GO:0016887">
    <property type="term" value="F:ATP hydrolysis activity"/>
    <property type="evidence" value="ECO:0007669"/>
    <property type="project" value="InterPro"/>
</dbReference>
<dbReference type="PROSITE" id="PS50929">
    <property type="entry name" value="ABC_TM1F"/>
    <property type="match status" value="1"/>
</dbReference>
<evidence type="ECO:0000313" key="12">
    <source>
        <dbReference type="EMBL" id="PLW84785.1"/>
    </source>
</evidence>
<dbReference type="GO" id="GO:0140359">
    <property type="term" value="F:ABC-type transporter activity"/>
    <property type="evidence" value="ECO:0007669"/>
    <property type="project" value="InterPro"/>
</dbReference>
<evidence type="ECO:0000259" key="10">
    <source>
        <dbReference type="PROSITE" id="PS50893"/>
    </source>
</evidence>
<keyword evidence="3" id="KW-1003">Cell membrane</keyword>
<dbReference type="SUPFAM" id="SSF90123">
    <property type="entry name" value="ABC transporter transmembrane region"/>
    <property type="match status" value="1"/>
</dbReference>
<evidence type="ECO:0000256" key="1">
    <source>
        <dbReference type="ARBA" id="ARBA00004651"/>
    </source>
</evidence>
<comment type="subcellular location">
    <subcellularLocation>
        <location evidence="1">Cell membrane</location>
        <topology evidence="1">Multi-pass membrane protein</topology>
    </subcellularLocation>
</comment>
<dbReference type="Gene3D" id="1.20.1560.10">
    <property type="entry name" value="ABC transporter type 1, transmembrane domain"/>
    <property type="match status" value="1"/>
</dbReference>
<feature type="transmembrane region" description="Helical" evidence="9">
    <location>
        <begin position="74"/>
        <end position="99"/>
    </location>
</feature>
<dbReference type="FunFam" id="3.40.50.300:FF:000854">
    <property type="entry name" value="Multidrug ABC transporter ATP-binding protein"/>
    <property type="match status" value="1"/>
</dbReference>
<keyword evidence="4 9" id="KW-0812">Transmembrane</keyword>
<evidence type="ECO:0000259" key="11">
    <source>
        <dbReference type="PROSITE" id="PS50929"/>
    </source>
</evidence>
<evidence type="ECO:0000256" key="4">
    <source>
        <dbReference type="ARBA" id="ARBA00022692"/>
    </source>
</evidence>
<dbReference type="AlphaFoldDB" id="A0AAP8MBL8"/>
<dbReference type="SMART" id="SM00382">
    <property type="entry name" value="AAA"/>
    <property type="match status" value="1"/>
</dbReference>
<evidence type="ECO:0000256" key="5">
    <source>
        <dbReference type="ARBA" id="ARBA00022741"/>
    </source>
</evidence>
<dbReference type="PANTHER" id="PTHR24221">
    <property type="entry name" value="ATP-BINDING CASSETTE SUB-FAMILY B"/>
    <property type="match status" value="1"/>
</dbReference>
<evidence type="ECO:0000256" key="8">
    <source>
        <dbReference type="ARBA" id="ARBA00023136"/>
    </source>
</evidence>
<dbReference type="GO" id="GO:0005524">
    <property type="term" value="F:ATP binding"/>
    <property type="evidence" value="ECO:0007669"/>
    <property type="project" value="UniProtKB-KW"/>
</dbReference>
<feature type="transmembrane region" description="Helical" evidence="9">
    <location>
        <begin position="265"/>
        <end position="283"/>
    </location>
</feature>
<feature type="transmembrane region" description="Helical" evidence="9">
    <location>
        <begin position="180"/>
        <end position="197"/>
    </location>
</feature>
<feature type="transmembrane region" description="Helical" evidence="9">
    <location>
        <begin position="20"/>
        <end position="44"/>
    </location>
</feature>
<dbReference type="PANTHER" id="PTHR24221:SF654">
    <property type="entry name" value="ATP-BINDING CASSETTE SUB-FAMILY B MEMBER 6"/>
    <property type="match status" value="1"/>
</dbReference>
<dbReference type="RefSeq" id="WP_102106450.1">
    <property type="nucleotide sequence ID" value="NZ_BMYL01000006.1"/>
</dbReference>
<reference evidence="12 13" key="1">
    <citation type="submission" date="2018-01" db="EMBL/GenBank/DDBJ databases">
        <title>The draft genome sequence of Halioglobus japonicus S1-36.</title>
        <authorList>
            <person name="Du Z.-J."/>
            <person name="Shi M.-J."/>
        </authorList>
    </citation>
    <scope>NUCLEOTIDE SEQUENCE [LARGE SCALE GENOMIC DNA]</scope>
    <source>
        <strain evidence="12 13">S1-36</strain>
    </source>
</reference>
<evidence type="ECO:0000313" key="13">
    <source>
        <dbReference type="Proteomes" id="UP000235162"/>
    </source>
</evidence>
<organism evidence="12 13">
    <name type="scientific">Halioglobus japonicus</name>
    <dbReference type="NCBI Taxonomy" id="930805"/>
    <lineage>
        <taxon>Bacteria</taxon>
        <taxon>Pseudomonadati</taxon>
        <taxon>Pseudomonadota</taxon>
        <taxon>Gammaproteobacteria</taxon>
        <taxon>Cellvibrionales</taxon>
        <taxon>Halieaceae</taxon>
        <taxon>Halioglobus</taxon>
    </lineage>
</organism>
<feature type="domain" description="ABC transmembrane type-1" evidence="11">
    <location>
        <begin position="21"/>
        <end position="281"/>
    </location>
</feature>
<proteinExistence type="predicted"/>
<keyword evidence="13" id="KW-1185">Reference proteome</keyword>
<keyword evidence="8 9" id="KW-0472">Membrane</keyword>
<dbReference type="PROSITE" id="PS50893">
    <property type="entry name" value="ABC_TRANSPORTER_2"/>
    <property type="match status" value="1"/>
</dbReference>
<dbReference type="GO" id="GO:0034040">
    <property type="term" value="F:ATPase-coupled lipid transmembrane transporter activity"/>
    <property type="evidence" value="ECO:0007669"/>
    <property type="project" value="TreeGrafter"/>
</dbReference>
<dbReference type="InterPro" id="IPR011527">
    <property type="entry name" value="ABC1_TM_dom"/>
</dbReference>
<gene>
    <name evidence="12" type="ORF">C0029_17445</name>
</gene>
<dbReference type="InterPro" id="IPR003593">
    <property type="entry name" value="AAA+_ATPase"/>
</dbReference>
<dbReference type="InterPro" id="IPR027417">
    <property type="entry name" value="P-loop_NTPase"/>
</dbReference>
<evidence type="ECO:0000256" key="7">
    <source>
        <dbReference type="ARBA" id="ARBA00022989"/>
    </source>
</evidence>
<evidence type="ECO:0000256" key="6">
    <source>
        <dbReference type="ARBA" id="ARBA00022840"/>
    </source>
</evidence>
<feature type="domain" description="ABC transporter" evidence="10">
    <location>
        <begin position="358"/>
        <end position="579"/>
    </location>
</feature>
<keyword evidence="6 12" id="KW-0067">ATP-binding</keyword>
<dbReference type="InterPro" id="IPR003439">
    <property type="entry name" value="ABC_transporter-like_ATP-bd"/>
</dbReference>
<evidence type="ECO:0000256" key="2">
    <source>
        <dbReference type="ARBA" id="ARBA00022448"/>
    </source>
</evidence>
<protein>
    <submittedName>
        <fullName evidence="12">ABC transporter ATP-binding protein</fullName>
    </submittedName>
</protein>
<name>A0AAP8MBL8_9GAMM</name>
<dbReference type="Pfam" id="PF00005">
    <property type="entry name" value="ABC_tran"/>
    <property type="match status" value="1"/>
</dbReference>
<feature type="transmembrane region" description="Helical" evidence="9">
    <location>
        <begin position="157"/>
        <end position="174"/>
    </location>
</feature>
<keyword evidence="5" id="KW-0547">Nucleotide-binding</keyword>
<dbReference type="GO" id="GO:0005886">
    <property type="term" value="C:plasma membrane"/>
    <property type="evidence" value="ECO:0007669"/>
    <property type="project" value="UniProtKB-SubCell"/>
</dbReference>
<keyword evidence="7 9" id="KW-1133">Transmembrane helix</keyword>
<dbReference type="InterPro" id="IPR036640">
    <property type="entry name" value="ABC1_TM_sf"/>
</dbReference>
<comment type="caution">
    <text evidence="12">The sequence shown here is derived from an EMBL/GenBank/DDBJ whole genome shotgun (WGS) entry which is preliminary data.</text>
</comment>
<dbReference type="Proteomes" id="UP000235162">
    <property type="component" value="Unassembled WGS sequence"/>
</dbReference>
<sequence>MQIVRKLLFLLQPRERIQLYLLMAAVIFSAMFEMIGIASISPFLTTATNPEAVYANEWLSFAYRYSGAESPEEFLIYLGVFSSTFICISNAFIAFTLWAQLRIAGNFRYSISTRLMAHYAEQDYTFFLDNNTAELHKNLISEIDFVSSSILRPVLRFIARLIASIAIILLIVFMDPILAAIVGFGFGLAYVLVFLFVRRKISRQGELRASSNTDRAKSANELLAGIKTIKMLGKETYFLRKFAIAVKDNTRTTAMNGFLGELPRYLLEAITLVSVILVATIFLGTDENFIQKIPMMGVYIYAGYRLLPNLQQVYASYVQLGFGHAGLDNLYLAMREVTEINSEPDPKVEKRFRLSDCIELRDTTFTYPGADRPSLDSLNCKILAHRTYGVVGKTGAGKSTFIDLLLGLLPGYRGAILVDGCRLSERNLGGWRKTIGYVPQSIYLSDTTISENIAFGVHKDCMDEERIRRAAKIAQADEFIHLLPNGFKTVVGERGVRLSGGQVQRIGIARALYSSPEILIFDEATSALDKDTEAALVESLKKLHGNKTIIIVAHRLETLKYCDSIIRLENGSIAEIENLS</sequence>
<dbReference type="EMBL" id="PKUR01000005">
    <property type="protein sequence ID" value="PLW84785.1"/>
    <property type="molecule type" value="Genomic_DNA"/>
</dbReference>
<keyword evidence="2" id="KW-0813">Transport</keyword>
<accession>A0AAP8MBL8</accession>
<dbReference type="Gene3D" id="3.40.50.300">
    <property type="entry name" value="P-loop containing nucleotide triphosphate hydrolases"/>
    <property type="match status" value="1"/>
</dbReference>
<dbReference type="InterPro" id="IPR039421">
    <property type="entry name" value="Type_1_exporter"/>
</dbReference>